<name>A0A6A4NZ28_LUPAL</name>
<evidence type="ECO:0000256" key="1">
    <source>
        <dbReference type="ARBA" id="ARBA00010515"/>
    </source>
</evidence>
<evidence type="ECO:0000313" key="3">
    <source>
        <dbReference type="Proteomes" id="UP000447434"/>
    </source>
</evidence>
<dbReference type="SUPFAM" id="SSF53474">
    <property type="entry name" value="alpha/beta-Hydrolases"/>
    <property type="match status" value="1"/>
</dbReference>
<accession>A0A6A4NZ28</accession>
<gene>
    <name evidence="2" type="ORF">Lalb_Chr19g0131181</name>
</gene>
<dbReference type="InterPro" id="IPR013094">
    <property type="entry name" value="AB_hydrolase_3"/>
</dbReference>
<dbReference type="InterPro" id="IPR029058">
    <property type="entry name" value="AB_hydrolase_fold"/>
</dbReference>
<proteinExistence type="inferred from homology"/>
<dbReference type="Pfam" id="PF07859">
    <property type="entry name" value="Abhydrolase_3"/>
    <property type="match status" value="1"/>
</dbReference>
<dbReference type="InterPro" id="IPR050466">
    <property type="entry name" value="Carboxylest/Gibb_receptor"/>
</dbReference>
<sequence>MSNKASSQSQPLDPYEYLQIVQNPNGTLTCSIEYPKAPPTSDPNLPIPVLTKDVTINESNKTWVRLFLPRRALLSKHGSNSNHKLPIIVFFHSGGFICGSAATNVVHDFCVDMVDNIEAIVVSVDYRLAPKHRLPAQYDDAMEALYWIRSRQDEWVKNYADLSNCYLMGNSAGANISYHVGLRVAEDVEDLKPLKIQGLIFRQPFFGGTKRTDSELRLENDPVIPLCTTDLMWELALPIGVLNRDHEYCNLRVGNGPKKLDEFRKLGWRALVSWTGEDQLGDRGKELVQLLEEKGIQVVSDFDEEGCHEVEYNEPLKAKQLIEMVKGFISS</sequence>
<dbReference type="EMBL" id="WOCE01000019">
    <property type="protein sequence ID" value="KAE9592619.1"/>
    <property type="molecule type" value="Genomic_DNA"/>
</dbReference>
<reference evidence="3" key="1">
    <citation type="journal article" date="2020" name="Nat. Commun.">
        <title>Genome sequence of the cluster root forming white lupin.</title>
        <authorList>
            <person name="Hufnagel B."/>
            <person name="Marques A."/>
            <person name="Soriano A."/>
            <person name="Marques L."/>
            <person name="Divol F."/>
            <person name="Doumas P."/>
            <person name="Sallet E."/>
            <person name="Mancinotti D."/>
            <person name="Carrere S."/>
            <person name="Marande W."/>
            <person name="Arribat S."/>
            <person name="Keller J."/>
            <person name="Huneau C."/>
            <person name="Blein T."/>
            <person name="Aime D."/>
            <person name="Laguerre M."/>
            <person name="Taylor J."/>
            <person name="Schubert V."/>
            <person name="Nelson M."/>
            <person name="Geu-Flores F."/>
            <person name="Crespi M."/>
            <person name="Gallardo-Guerrero K."/>
            <person name="Delaux P.-M."/>
            <person name="Salse J."/>
            <person name="Berges H."/>
            <person name="Guyot R."/>
            <person name="Gouzy J."/>
            <person name="Peret B."/>
        </authorList>
    </citation>
    <scope>NUCLEOTIDE SEQUENCE [LARGE SCALE GENOMIC DNA]</scope>
    <source>
        <strain evidence="3">cv. Amiga</strain>
    </source>
</reference>
<dbReference type="PANTHER" id="PTHR23024:SF654">
    <property type="entry name" value="RECEPTOR GID1, PUTATIVE-RELATED"/>
    <property type="match status" value="1"/>
</dbReference>
<dbReference type="GO" id="GO:0016787">
    <property type="term" value="F:hydrolase activity"/>
    <property type="evidence" value="ECO:0007669"/>
    <property type="project" value="InterPro"/>
</dbReference>
<keyword evidence="3" id="KW-1185">Reference proteome</keyword>
<dbReference type="PANTHER" id="PTHR23024">
    <property type="entry name" value="ARYLACETAMIDE DEACETYLASE"/>
    <property type="match status" value="1"/>
</dbReference>
<comment type="caution">
    <text evidence="2">The sequence shown here is derived from an EMBL/GenBank/DDBJ whole genome shotgun (WGS) entry which is preliminary data.</text>
</comment>
<dbReference type="OrthoDB" id="408631at2759"/>
<protein>
    <submittedName>
        <fullName evidence="2">Putative carboxylesterase</fullName>
    </submittedName>
</protein>
<comment type="similarity">
    <text evidence="1">Belongs to the 'GDXG' lipolytic enzyme family.</text>
</comment>
<dbReference type="AlphaFoldDB" id="A0A6A4NZ28"/>
<evidence type="ECO:0000313" key="2">
    <source>
        <dbReference type="EMBL" id="KAE9592619.1"/>
    </source>
</evidence>
<dbReference type="Proteomes" id="UP000447434">
    <property type="component" value="Chromosome 19"/>
</dbReference>
<dbReference type="Gene3D" id="3.40.50.1820">
    <property type="entry name" value="alpha/beta hydrolase"/>
    <property type="match status" value="1"/>
</dbReference>
<organism evidence="2 3">
    <name type="scientific">Lupinus albus</name>
    <name type="common">White lupine</name>
    <name type="synonym">Lupinus termis</name>
    <dbReference type="NCBI Taxonomy" id="3870"/>
    <lineage>
        <taxon>Eukaryota</taxon>
        <taxon>Viridiplantae</taxon>
        <taxon>Streptophyta</taxon>
        <taxon>Embryophyta</taxon>
        <taxon>Tracheophyta</taxon>
        <taxon>Spermatophyta</taxon>
        <taxon>Magnoliopsida</taxon>
        <taxon>eudicotyledons</taxon>
        <taxon>Gunneridae</taxon>
        <taxon>Pentapetalae</taxon>
        <taxon>rosids</taxon>
        <taxon>fabids</taxon>
        <taxon>Fabales</taxon>
        <taxon>Fabaceae</taxon>
        <taxon>Papilionoideae</taxon>
        <taxon>50 kb inversion clade</taxon>
        <taxon>genistoids sensu lato</taxon>
        <taxon>core genistoids</taxon>
        <taxon>Genisteae</taxon>
        <taxon>Lupinus</taxon>
    </lineage>
</organism>